<dbReference type="RefSeq" id="XP_014146969.1">
    <property type="nucleotide sequence ID" value="XM_014291494.1"/>
</dbReference>
<reference evidence="2 3" key="1">
    <citation type="submission" date="2011-02" db="EMBL/GenBank/DDBJ databases">
        <title>The Genome Sequence of Sphaeroforma arctica JP610.</title>
        <authorList>
            <consortium name="The Broad Institute Genome Sequencing Platform"/>
            <person name="Russ C."/>
            <person name="Cuomo C."/>
            <person name="Young S.K."/>
            <person name="Zeng Q."/>
            <person name="Gargeya S."/>
            <person name="Alvarado L."/>
            <person name="Berlin A."/>
            <person name="Chapman S.B."/>
            <person name="Chen Z."/>
            <person name="Freedman E."/>
            <person name="Gellesch M."/>
            <person name="Goldberg J."/>
            <person name="Griggs A."/>
            <person name="Gujja S."/>
            <person name="Heilman E."/>
            <person name="Heiman D."/>
            <person name="Howarth C."/>
            <person name="Mehta T."/>
            <person name="Neiman D."/>
            <person name="Pearson M."/>
            <person name="Roberts A."/>
            <person name="Saif S."/>
            <person name="Shea T."/>
            <person name="Shenoy N."/>
            <person name="Sisk P."/>
            <person name="Stolte C."/>
            <person name="Sykes S."/>
            <person name="White J."/>
            <person name="Yandava C."/>
            <person name="Burger G."/>
            <person name="Gray M.W."/>
            <person name="Holland P.W.H."/>
            <person name="King N."/>
            <person name="Lang F.B.F."/>
            <person name="Roger A.J."/>
            <person name="Ruiz-Trillo I."/>
            <person name="Haas B."/>
            <person name="Nusbaum C."/>
            <person name="Birren B."/>
        </authorList>
    </citation>
    <scope>NUCLEOTIDE SEQUENCE [LARGE SCALE GENOMIC DNA]</scope>
    <source>
        <strain evidence="2 3">JP610</strain>
    </source>
</reference>
<keyword evidence="3" id="KW-1185">Reference proteome</keyword>
<organism evidence="2 3">
    <name type="scientific">Sphaeroforma arctica JP610</name>
    <dbReference type="NCBI Taxonomy" id="667725"/>
    <lineage>
        <taxon>Eukaryota</taxon>
        <taxon>Ichthyosporea</taxon>
        <taxon>Ichthyophonida</taxon>
        <taxon>Sphaeroforma</taxon>
    </lineage>
</organism>
<evidence type="ECO:0000256" key="1">
    <source>
        <dbReference type="SAM" id="SignalP"/>
    </source>
</evidence>
<keyword evidence="1" id="KW-0732">Signal</keyword>
<accession>A0A0L0F8N6</accession>
<dbReference type="GeneID" id="25914877"/>
<dbReference type="Proteomes" id="UP000054560">
    <property type="component" value="Unassembled WGS sequence"/>
</dbReference>
<dbReference type="AlphaFoldDB" id="A0A0L0F8N6"/>
<feature type="chain" id="PRO_5005537899" evidence="1">
    <location>
        <begin position="22"/>
        <end position="145"/>
    </location>
</feature>
<proteinExistence type="predicted"/>
<feature type="signal peptide" evidence="1">
    <location>
        <begin position="1"/>
        <end position="21"/>
    </location>
</feature>
<sequence>MFGSELIYALCLVFFATVSAAFPSNVDSLVKQYGEMYLKDGIVPQVAQTHAFMKEGKVHMHVDLLGITHEFLLEPTSVFSQDLIISVVKGGGVVENLAPPRQYSYHVVDERNADVSGTAIVHDNGFNKVLMYMIGETEYTLDGFG</sequence>
<evidence type="ECO:0000313" key="3">
    <source>
        <dbReference type="Proteomes" id="UP000054560"/>
    </source>
</evidence>
<evidence type="ECO:0000313" key="2">
    <source>
        <dbReference type="EMBL" id="KNC73067.1"/>
    </source>
</evidence>
<feature type="non-terminal residue" evidence="2">
    <location>
        <position position="145"/>
    </location>
</feature>
<protein>
    <submittedName>
        <fullName evidence="2">Uncharacterized protein</fullName>
    </submittedName>
</protein>
<gene>
    <name evidence="2" type="ORF">SARC_14373</name>
</gene>
<dbReference type="EMBL" id="KQ246131">
    <property type="protein sequence ID" value="KNC73067.1"/>
    <property type="molecule type" value="Genomic_DNA"/>
</dbReference>
<name>A0A0L0F8N6_9EUKA</name>